<name>A0A0B2S888_GLYSO</name>
<evidence type="ECO:0000256" key="2">
    <source>
        <dbReference type="ARBA" id="ARBA00005894"/>
    </source>
</evidence>
<reference evidence="8" key="1">
    <citation type="submission" date="2014-07" db="EMBL/GenBank/DDBJ databases">
        <title>Identification of a novel salt tolerance gene in wild soybean by whole-genome sequencing.</title>
        <authorList>
            <person name="Lam H.-M."/>
            <person name="Qi X."/>
            <person name="Li M.-W."/>
            <person name="Liu X."/>
            <person name="Xie M."/>
            <person name="Ni M."/>
            <person name="Xu X."/>
        </authorList>
    </citation>
    <scope>NUCLEOTIDE SEQUENCE [LARGE SCALE GENOMIC DNA]</scope>
    <source>
        <tissue evidence="8">Root</tissue>
    </source>
</reference>
<dbReference type="InterPro" id="IPR007052">
    <property type="entry name" value="CS_dom"/>
</dbReference>
<comment type="function">
    <text evidence="1">Sucrose-cleaving enzyme that provides UDP-glucose and fructose for various metabolic pathways.</text>
</comment>
<dbReference type="GO" id="GO:0016157">
    <property type="term" value="F:sucrose synthase activity"/>
    <property type="evidence" value="ECO:0007669"/>
    <property type="project" value="UniProtKB-EC"/>
</dbReference>
<accession>A0A0B2S888</accession>
<evidence type="ECO:0000256" key="3">
    <source>
        <dbReference type="ARBA" id="ARBA00012540"/>
    </source>
</evidence>
<sequence>MELRLNIGGLDVRSSRDISVDTNDTSLAIILRPGSPITLIETNPLFDRVKSSETIWYIDDDQLVVNFKKQDPDLRWPDIMESWESLIAGSPQLLEGTSIYLVGDSTEINQKGGPKASNWYTPLSTKELLELYTKQTVDLWLLAEGSNLVPEAESVVLESISRLPNMFNIVILCIRGYFGQAAVLGLPDTGGQVVYILDQVRALEEELLHKIELQGLDVKPQILVVSY</sequence>
<evidence type="ECO:0000256" key="6">
    <source>
        <dbReference type="ARBA" id="ARBA00049030"/>
    </source>
</evidence>
<dbReference type="GO" id="GO:0006950">
    <property type="term" value="P:response to stress"/>
    <property type="evidence" value="ECO:0007669"/>
    <property type="project" value="UniProtKB-ARBA"/>
</dbReference>
<dbReference type="PANTHER" id="PTHR45839:SF24">
    <property type="entry name" value="SUCROSE SYNTHASE 6"/>
    <property type="match status" value="1"/>
</dbReference>
<evidence type="ECO:0000256" key="5">
    <source>
        <dbReference type="ARBA" id="ARBA00022679"/>
    </source>
</evidence>
<dbReference type="EMBL" id="KN643962">
    <property type="protein sequence ID" value="KHN42896.1"/>
    <property type="molecule type" value="Genomic_DNA"/>
</dbReference>
<organism evidence="8">
    <name type="scientific">Glycine soja</name>
    <name type="common">Wild soybean</name>
    <dbReference type="NCBI Taxonomy" id="3848"/>
    <lineage>
        <taxon>Eukaryota</taxon>
        <taxon>Viridiplantae</taxon>
        <taxon>Streptophyta</taxon>
        <taxon>Embryophyta</taxon>
        <taxon>Tracheophyta</taxon>
        <taxon>Spermatophyta</taxon>
        <taxon>Magnoliopsida</taxon>
        <taxon>eudicotyledons</taxon>
        <taxon>Gunneridae</taxon>
        <taxon>Pentapetalae</taxon>
        <taxon>rosids</taxon>
        <taxon>fabids</taxon>
        <taxon>Fabales</taxon>
        <taxon>Fabaceae</taxon>
        <taxon>Papilionoideae</taxon>
        <taxon>50 kb inversion clade</taxon>
        <taxon>NPAAA clade</taxon>
        <taxon>indigoferoid/millettioid clade</taxon>
        <taxon>Phaseoleae</taxon>
        <taxon>Glycine</taxon>
        <taxon>Glycine subgen. Soja</taxon>
    </lineage>
</organism>
<evidence type="ECO:0000313" key="8">
    <source>
        <dbReference type="EMBL" id="KHN42896.1"/>
    </source>
</evidence>
<feature type="domain" description="CS" evidence="7">
    <location>
        <begin position="1"/>
        <end position="80"/>
    </location>
</feature>
<dbReference type="Gene3D" id="3.40.50.2000">
    <property type="entry name" value="Glycogen Phosphorylase B"/>
    <property type="match status" value="1"/>
</dbReference>
<dbReference type="FunFam" id="2.60.40.790:FF:000050">
    <property type="entry name" value="Probable inactive shikimate kinase like 2, chloroplastic"/>
    <property type="match status" value="1"/>
</dbReference>
<dbReference type="InterPro" id="IPR000368">
    <property type="entry name" value="Sucrose_synth_GT-B1"/>
</dbReference>
<dbReference type="GO" id="GO:0005985">
    <property type="term" value="P:sucrose metabolic process"/>
    <property type="evidence" value="ECO:0007669"/>
    <property type="project" value="InterPro"/>
</dbReference>
<comment type="similarity">
    <text evidence="2">Belongs to the glycosyltransferase 1 family. Plant sucrose synthase subfamily.</text>
</comment>
<dbReference type="PANTHER" id="PTHR45839">
    <property type="match status" value="1"/>
</dbReference>
<dbReference type="InterPro" id="IPR008978">
    <property type="entry name" value="HSP20-like_chaperone"/>
</dbReference>
<dbReference type="InterPro" id="IPR012820">
    <property type="entry name" value="Sucrose_synthase_pln/cyn"/>
</dbReference>
<gene>
    <name evidence="8" type="ORF">glysoja_048005</name>
</gene>
<dbReference type="Gene3D" id="2.60.40.790">
    <property type="match status" value="1"/>
</dbReference>
<evidence type="ECO:0000259" key="7">
    <source>
        <dbReference type="PROSITE" id="PS51203"/>
    </source>
</evidence>
<protein>
    <recommendedName>
        <fullName evidence="3">sucrose synthase</fullName>
        <ecNumber evidence="3">2.4.1.13</ecNumber>
    </recommendedName>
</protein>
<dbReference type="EC" id="2.4.1.13" evidence="3"/>
<dbReference type="SUPFAM" id="SSF49764">
    <property type="entry name" value="HSP20-like chaperones"/>
    <property type="match status" value="1"/>
</dbReference>
<keyword evidence="5 8" id="KW-0808">Transferase</keyword>
<dbReference type="AlphaFoldDB" id="A0A0B2S888"/>
<evidence type="ECO:0000256" key="4">
    <source>
        <dbReference type="ARBA" id="ARBA00022676"/>
    </source>
</evidence>
<dbReference type="Proteomes" id="UP000053555">
    <property type="component" value="Unassembled WGS sequence"/>
</dbReference>
<keyword evidence="4 8" id="KW-0328">Glycosyltransferase</keyword>
<comment type="catalytic activity">
    <reaction evidence="6">
        <text>an NDP-alpha-D-glucose + D-fructose = a ribonucleoside 5'-diphosphate + sucrose + H(+)</text>
        <dbReference type="Rhea" id="RHEA:16241"/>
        <dbReference type="ChEBI" id="CHEBI:15378"/>
        <dbReference type="ChEBI" id="CHEBI:17992"/>
        <dbReference type="ChEBI" id="CHEBI:37721"/>
        <dbReference type="ChEBI" id="CHEBI:57930"/>
        <dbReference type="ChEBI" id="CHEBI:76533"/>
        <dbReference type="EC" id="2.4.1.13"/>
    </reaction>
</comment>
<dbReference type="Pfam" id="PF00862">
    <property type="entry name" value="GT-B_Sucrose_synth"/>
    <property type="match status" value="1"/>
</dbReference>
<proteinExistence type="inferred from homology"/>
<dbReference type="PROSITE" id="PS51203">
    <property type="entry name" value="CS"/>
    <property type="match status" value="1"/>
</dbReference>
<evidence type="ECO:0000256" key="1">
    <source>
        <dbReference type="ARBA" id="ARBA00002595"/>
    </source>
</evidence>